<sequence>MKRRGTLLTRSEQMSRIRSKNTKPEMLIRRGLHARGYRYRLHQKNLPGTPDVVLKKHGAVIEVRGCFWHGHDGCGRRPNTHQDFWNTKIDRNRERDRENERLLVQAGWRVLIVWECCMVGKGRWKPEALLDAVGAWLVSGKNFEEFEGQNGDRSGDQSVGDAC</sequence>
<keyword evidence="3" id="KW-0227">DNA damage</keyword>
<dbReference type="eggNOG" id="COG3727">
    <property type="taxonomic scope" value="Bacteria"/>
</dbReference>
<evidence type="ECO:0000313" key="8">
    <source>
        <dbReference type="Proteomes" id="UP000028607"/>
    </source>
</evidence>
<dbReference type="AlphaFoldDB" id="A0A085TUD0"/>
<dbReference type="InterPro" id="IPR004603">
    <property type="entry name" value="DNA_mismatch_endonuc_vsr"/>
</dbReference>
<reference evidence="8" key="1">
    <citation type="submission" date="2013-04" db="EMBL/GenBank/DDBJ databases">
        <title>Thioclava sp. 13D2W-2 Genome Sequencing.</title>
        <authorList>
            <person name="Lai Q."/>
            <person name="Li G."/>
            <person name="Shao Z."/>
        </authorList>
    </citation>
    <scope>NUCLEOTIDE SEQUENCE [LARGE SCALE GENOMIC DNA]</scope>
    <source>
        <strain evidence="8">13D2W-2</strain>
    </source>
</reference>
<name>A0A085TUD0_9RHOB</name>
<keyword evidence="8" id="KW-1185">Reference proteome</keyword>
<dbReference type="GO" id="GO:0004519">
    <property type="term" value="F:endonuclease activity"/>
    <property type="evidence" value="ECO:0007669"/>
    <property type="project" value="UniProtKB-KW"/>
</dbReference>
<dbReference type="Proteomes" id="UP000028607">
    <property type="component" value="Unassembled WGS sequence"/>
</dbReference>
<keyword evidence="1" id="KW-0540">Nuclease</keyword>
<evidence type="ECO:0000256" key="2">
    <source>
        <dbReference type="ARBA" id="ARBA00022759"/>
    </source>
</evidence>
<dbReference type="SUPFAM" id="SSF52980">
    <property type="entry name" value="Restriction endonuclease-like"/>
    <property type="match status" value="1"/>
</dbReference>
<evidence type="ECO:0000256" key="4">
    <source>
        <dbReference type="ARBA" id="ARBA00022801"/>
    </source>
</evidence>
<gene>
    <name evidence="7" type="ORF">DW2_13645</name>
</gene>
<comment type="caution">
    <text evidence="7">The sequence shown here is derived from an EMBL/GenBank/DDBJ whole genome shotgun (WGS) entry which is preliminary data.</text>
</comment>
<dbReference type="NCBIfam" id="TIGR00632">
    <property type="entry name" value="vsr"/>
    <property type="match status" value="1"/>
</dbReference>
<evidence type="ECO:0000256" key="5">
    <source>
        <dbReference type="ARBA" id="ARBA00023204"/>
    </source>
</evidence>
<dbReference type="Pfam" id="PF03852">
    <property type="entry name" value="Vsr"/>
    <property type="match status" value="1"/>
</dbReference>
<evidence type="ECO:0000256" key="3">
    <source>
        <dbReference type="ARBA" id="ARBA00022763"/>
    </source>
</evidence>
<dbReference type="GO" id="GO:0016787">
    <property type="term" value="F:hydrolase activity"/>
    <property type="evidence" value="ECO:0007669"/>
    <property type="project" value="UniProtKB-KW"/>
</dbReference>
<dbReference type="EMBL" id="AQRC01000011">
    <property type="protein sequence ID" value="KFE34327.1"/>
    <property type="molecule type" value="Genomic_DNA"/>
</dbReference>
<comment type="similarity">
    <text evidence="6">Belongs to the Vsr family.</text>
</comment>
<dbReference type="GO" id="GO:0006298">
    <property type="term" value="P:mismatch repair"/>
    <property type="evidence" value="ECO:0007669"/>
    <property type="project" value="InterPro"/>
</dbReference>
<dbReference type="STRING" id="1317124.DW2_13645"/>
<dbReference type="InterPro" id="IPR011335">
    <property type="entry name" value="Restrct_endonuc-II-like"/>
</dbReference>
<keyword evidence="2 7" id="KW-0255">Endonuclease</keyword>
<keyword evidence="4" id="KW-0378">Hydrolase</keyword>
<keyword evidence="5" id="KW-0234">DNA repair</keyword>
<proteinExistence type="inferred from homology"/>
<dbReference type="CDD" id="cd00221">
    <property type="entry name" value="Vsr"/>
    <property type="match status" value="1"/>
</dbReference>
<reference evidence="7 8" key="2">
    <citation type="journal article" date="2015" name="Antonie Van Leeuwenhoek">
        <title>Thioclava indica sp. nov., isolated from surface seawater of the Indian Ocean.</title>
        <authorList>
            <person name="Liu Y."/>
            <person name="Lai Q."/>
            <person name="Du J."/>
            <person name="Xu H."/>
            <person name="Jiang L."/>
            <person name="Shao Z."/>
        </authorList>
    </citation>
    <scope>NUCLEOTIDE SEQUENCE [LARGE SCALE GENOMIC DNA]</scope>
    <source>
        <strain evidence="7 8">13D2W-2</strain>
    </source>
</reference>
<dbReference type="Gene3D" id="3.40.960.10">
    <property type="entry name" value="VSR Endonuclease"/>
    <property type="match status" value="1"/>
</dbReference>
<evidence type="ECO:0000256" key="1">
    <source>
        <dbReference type="ARBA" id="ARBA00022722"/>
    </source>
</evidence>
<protein>
    <submittedName>
        <fullName evidence="7">DNA mismatch endonuclease vsr</fullName>
    </submittedName>
</protein>
<accession>A0A085TUD0</accession>
<evidence type="ECO:0000313" key="7">
    <source>
        <dbReference type="EMBL" id="KFE34327.1"/>
    </source>
</evidence>
<organism evidence="7 8">
    <name type="scientific">Thioclava atlantica</name>
    <dbReference type="NCBI Taxonomy" id="1317124"/>
    <lineage>
        <taxon>Bacteria</taxon>
        <taxon>Pseudomonadati</taxon>
        <taxon>Pseudomonadota</taxon>
        <taxon>Alphaproteobacteria</taxon>
        <taxon>Rhodobacterales</taxon>
        <taxon>Paracoccaceae</taxon>
        <taxon>Thioclava</taxon>
    </lineage>
</organism>
<evidence type="ECO:0000256" key="6">
    <source>
        <dbReference type="ARBA" id="ARBA00029466"/>
    </source>
</evidence>